<protein>
    <recommendedName>
        <fullName evidence="3">DUF177 domain-containing protein</fullName>
    </recommendedName>
</protein>
<dbReference type="PATRIC" id="fig|862908.3.peg.2664"/>
<evidence type="ECO:0000313" key="1">
    <source>
        <dbReference type="EMBL" id="CBW27564.1"/>
    </source>
</evidence>
<dbReference type="InterPro" id="IPR003772">
    <property type="entry name" value="YceD"/>
</dbReference>
<keyword evidence="2" id="KW-1185">Reference proteome</keyword>
<reference evidence="2" key="1">
    <citation type="journal article" date="2013" name="ISME J.">
        <title>A small predatory core genome in the divergent marine Bacteriovorax marinus SJ and the terrestrial Bdellovibrio bacteriovorus.</title>
        <authorList>
            <person name="Crossman L.C."/>
            <person name="Chen H."/>
            <person name="Cerdeno-Tarraga A.M."/>
            <person name="Brooks K."/>
            <person name="Quail M.A."/>
            <person name="Pineiro S.A."/>
            <person name="Hobley L."/>
            <person name="Sockett R.E."/>
            <person name="Bentley S.D."/>
            <person name="Parkhill J."/>
            <person name="Williams H.N."/>
            <person name="Stine O.C."/>
        </authorList>
    </citation>
    <scope>NUCLEOTIDE SEQUENCE [LARGE SCALE GENOMIC DNA]</scope>
    <source>
        <strain evidence="2">ATCC BAA-682 / DSM 15412 / SJ</strain>
    </source>
</reference>
<dbReference type="KEGG" id="bmx:BMS_2788"/>
<name>E1WY09_HALMS</name>
<dbReference type="eggNOG" id="COG1399">
    <property type="taxonomic scope" value="Bacteria"/>
</dbReference>
<dbReference type="RefSeq" id="WP_014245338.1">
    <property type="nucleotide sequence ID" value="NC_016620.1"/>
</dbReference>
<dbReference type="OrthoDB" id="9790372at2"/>
<evidence type="ECO:0000313" key="2">
    <source>
        <dbReference type="Proteomes" id="UP000008963"/>
    </source>
</evidence>
<accession>E1WY09</accession>
<sequence>MLQRDIKDNLEEFARIESFLDEERSYELDKGCEWVNDLLAELEENLEEDEKDPENRKMSVNLKIKRKSIPSYGEGLIVRGDFSGNFLTPCIKCLAPAAETCQGEFEAVFITDKFEKAEEFDETLSLWADNSELEVYFHNRGKCHIKKVVHEHIFLGLNPYPLHSEDCKGLCGTCGSDLNHEDCGHGAQ</sequence>
<organism evidence="1 2">
    <name type="scientific">Halobacteriovorax marinus (strain ATCC BAA-682 / DSM 15412 / SJ)</name>
    <name type="common">Bacteriovorax marinus</name>
    <dbReference type="NCBI Taxonomy" id="862908"/>
    <lineage>
        <taxon>Bacteria</taxon>
        <taxon>Pseudomonadati</taxon>
        <taxon>Bdellovibrionota</taxon>
        <taxon>Bacteriovoracia</taxon>
        <taxon>Bacteriovoracales</taxon>
        <taxon>Halobacteriovoraceae</taxon>
        <taxon>Halobacteriovorax</taxon>
    </lineage>
</organism>
<gene>
    <name evidence="1" type="ordered locus">BMS_2788</name>
</gene>
<evidence type="ECO:0008006" key="3">
    <source>
        <dbReference type="Google" id="ProtNLM"/>
    </source>
</evidence>
<dbReference type="EMBL" id="FQ312005">
    <property type="protein sequence ID" value="CBW27564.1"/>
    <property type="molecule type" value="Genomic_DNA"/>
</dbReference>
<dbReference type="Pfam" id="PF02620">
    <property type="entry name" value="YceD"/>
    <property type="match status" value="1"/>
</dbReference>
<dbReference type="AlphaFoldDB" id="E1WY09"/>
<dbReference type="STRING" id="862908.BMS_2788"/>
<dbReference type="HOGENOM" id="CLU_100236_1_0_7"/>
<proteinExistence type="predicted"/>
<dbReference type="Proteomes" id="UP000008963">
    <property type="component" value="Chromosome"/>
</dbReference>